<dbReference type="Proteomes" id="UP001150941">
    <property type="component" value="Unassembled WGS sequence"/>
</dbReference>
<dbReference type="GeneID" id="83198268"/>
<keyword evidence="6" id="KW-1185">Reference proteome</keyword>
<name>A0A9W9TWZ4_9EURO</name>
<evidence type="ECO:0000313" key="5">
    <source>
        <dbReference type="EMBL" id="KAJ5246685.1"/>
    </source>
</evidence>
<proteinExistence type="predicted"/>
<comment type="caution">
    <text evidence="5">The sequence shown here is derived from an EMBL/GenBank/DDBJ whole genome shotgun (WGS) entry which is preliminary data.</text>
</comment>
<evidence type="ECO:0000256" key="2">
    <source>
        <dbReference type="ARBA" id="ARBA00023444"/>
    </source>
</evidence>
<dbReference type="InterPro" id="IPR041628">
    <property type="entry name" value="ChlI/MoxR_AAA_lid"/>
</dbReference>
<feature type="region of interest" description="Disordered" evidence="3">
    <location>
        <begin position="88"/>
        <end position="117"/>
    </location>
</feature>
<evidence type="ECO:0000256" key="3">
    <source>
        <dbReference type="SAM" id="MobiDB-lite"/>
    </source>
</evidence>
<dbReference type="EC" id="6.6.1.1" evidence="1"/>
<accession>A0A9W9TWZ4</accession>
<evidence type="ECO:0000313" key="6">
    <source>
        <dbReference type="Proteomes" id="UP001150941"/>
    </source>
</evidence>
<protein>
    <recommendedName>
        <fullName evidence="1">magnesium chelatase</fullName>
        <ecNumber evidence="1">6.6.1.1</ecNumber>
    </recommendedName>
</protein>
<evidence type="ECO:0000256" key="1">
    <source>
        <dbReference type="ARBA" id="ARBA00012825"/>
    </source>
</evidence>
<dbReference type="InterPro" id="IPR052041">
    <property type="entry name" value="Nucleic_acid_metab_PIN/TRAM"/>
</dbReference>
<feature type="domain" description="ChlI/MoxR AAA lid" evidence="4">
    <location>
        <begin position="247"/>
        <end position="306"/>
    </location>
</feature>
<dbReference type="OrthoDB" id="5582146at2759"/>
<dbReference type="PANTHER" id="PTHR11603:SF132">
    <property type="entry name" value="C2H2-TYPE DOMAIN-CONTAINING PROTEIN"/>
    <property type="match status" value="1"/>
</dbReference>
<dbReference type="EMBL" id="JAPQKS010000002">
    <property type="protein sequence ID" value="KAJ5246685.1"/>
    <property type="molecule type" value="Genomic_DNA"/>
</dbReference>
<dbReference type="RefSeq" id="XP_058334106.1">
    <property type="nucleotide sequence ID" value="XM_058470965.1"/>
</dbReference>
<reference evidence="5" key="2">
    <citation type="journal article" date="2023" name="IMA Fungus">
        <title>Comparative genomic study of the Penicillium genus elucidates a diverse pangenome and 15 lateral gene transfer events.</title>
        <authorList>
            <person name="Petersen C."/>
            <person name="Sorensen T."/>
            <person name="Nielsen M.R."/>
            <person name="Sondergaard T.E."/>
            <person name="Sorensen J.L."/>
            <person name="Fitzpatrick D.A."/>
            <person name="Frisvad J.C."/>
            <person name="Nielsen K.L."/>
        </authorList>
    </citation>
    <scope>NUCLEOTIDE SEQUENCE</scope>
    <source>
        <strain evidence="5">IBT 19713</strain>
    </source>
</reference>
<organism evidence="5 6">
    <name type="scientific">Penicillium chermesinum</name>
    <dbReference type="NCBI Taxonomy" id="63820"/>
    <lineage>
        <taxon>Eukaryota</taxon>
        <taxon>Fungi</taxon>
        <taxon>Dikarya</taxon>
        <taxon>Ascomycota</taxon>
        <taxon>Pezizomycotina</taxon>
        <taxon>Eurotiomycetes</taxon>
        <taxon>Eurotiomycetidae</taxon>
        <taxon>Eurotiales</taxon>
        <taxon>Aspergillaceae</taxon>
        <taxon>Penicillium</taxon>
    </lineage>
</organism>
<sequence>MDNSGLEEAAQQLSDLEVALFLSLAAREHCLIETTMESIEDVAKGLALICSESFALSSSIIDCWPTTSIEEVHDDILSVDARKVLSRPANPRMKTESSSMISSYAGRRNGSKSPLPSAIDEPNLVNVVIAKNFNSSNDDLQVQFLQSENQTNYTPPIKSHLNDNLFISHFHDHLSSYTHQEEDDWNSEGEASTSSVIHTPGLTPDISKNIGPKVDQQMIEALRTACETVTTSAEVTRYMQDIVVFLRLSRAVAGGISARANFQFIQLSRMLAPLHGIDYLTPSIVVLAARKVFRHRIVVATPAEDRSIQYGSDIGAVAQVLAEVTPDSILDGVLALEPPV</sequence>
<dbReference type="PANTHER" id="PTHR11603">
    <property type="entry name" value="AAA FAMILY ATPASE"/>
    <property type="match status" value="1"/>
</dbReference>
<dbReference type="Gene3D" id="1.10.8.80">
    <property type="entry name" value="Magnesium chelatase subunit I, C-Terminal domain"/>
    <property type="match status" value="1"/>
</dbReference>
<dbReference type="Pfam" id="PF17863">
    <property type="entry name" value="AAA_lid_2"/>
    <property type="match status" value="1"/>
</dbReference>
<dbReference type="GO" id="GO:0016851">
    <property type="term" value="F:magnesium chelatase activity"/>
    <property type="evidence" value="ECO:0007669"/>
    <property type="project" value="UniProtKB-EC"/>
</dbReference>
<reference evidence="5" key="1">
    <citation type="submission" date="2022-11" db="EMBL/GenBank/DDBJ databases">
        <authorList>
            <person name="Petersen C."/>
        </authorList>
    </citation>
    <scope>NUCLEOTIDE SEQUENCE</scope>
    <source>
        <strain evidence="5">IBT 19713</strain>
    </source>
</reference>
<gene>
    <name evidence="5" type="ORF">N7468_001668</name>
</gene>
<comment type="pathway">
    <text evidence="2">Porphyrin-containing compound metabolism.</text>
</comment>
<dbReference type="AlphaFoldDB" id="A0A9W9TWZ4"/>
<evidence type="ECO:0000259" key="4">
    <source>
        <dbReference type="Pfam" id="PF17863"/>
    </source>
</evidence>